<comment type="caution">
    <text evidence="19">The sequence shown here is derived from an EMBL/GenBank/DDBJ whole genome shotgun (WGS) entry which is preliminary data.</text>
</comment>
<evidence type="ECO:0000256" key="2">
    <source>
        <dbReference type="ARBA" id="ARBA00004167"/>
    </source>
</evidence>
<evidence type="ECO:0000256" key="5">
    <source>
        <dbReference type="ARBA" id="ARBA00022679"/>
    </source>
</evidence>
<dbReference type="SMART" id="SM00184">
    <property type="entry name" value="RING"/>
    <property type="match status" value="1"/>
</dbReference>
<dbReference type="CDD" id="cd16461">
    <property type="entry name" value="RING-H2_EL5-like"/>
    <property type="match status" value="1"/>
</dbReference>
<evidence type="ECO:0000256" key="4">
    <source>
        <dbReference type="ARBA" id="ARBA00012483"/>
    </source>
</evidence>
<evidence type="ECO:0000259" key="18">
    <source>
        <dbReference type="PROSITE" id="PS50089"/>
    </source>
</evidence>
<dbReference type="AlphaFoldDB" id="A0A9R1V3E3"/>
<evidence type="ECO:0000256" key="13">
    <source>
        <dbReference type="ARBA" id="ARBA00023136"/>
    </source>
</evidence>
<evidence type="ECO:0000256" key="9">
    <source>
        <dbReference type="ARBA" id="ARBA00022771"/>
    </source>
</evidence>
<evidence type="ECO:0000256" key="15">
    <source>
        <dbReference type="PROSITE-ProRule" id="PRU00175"/>
    </source>
</evidence>
<dbReference type="InterPro" id="IPR046948">
    <property type="entry name" value="ATL20-22-like"/>
</dbReference>
<dbReference type="GO" id="GO:0016020">
    <property type="term" value="C:membrane"/>
    <property type="evidence" value="ECO:0007669"/>
    <property type="project" value="UniProtKB-SubCell"/>
</dbReference>
<dbReference type="EC" id="2.3.2.27" evidence="4"/>
<keyword evidence="9 15" id="KW-0863">Zinc-finger</keyword>
<evidence type="ECO:0000256" key="11">
    <source>
        <dbReference type="ARBA" id="ARBA00022833"/>
    </source>
</evidence>
<dbReference type="PANTHER" id="PTHR46279">
    <property type="entry name" value="RING/U-BOX SUPERFAMILY PROTEIN"/>
    <property type="match status" value="1"/>
</dbReference>
<evidence type="ECO:0000256" key="1">
    <source>
        <dbReference type="ARBA" id="ARBA00000900"/>
    </source>
</evidence>
<keyword evidence="12 16" id="KW-1133">Transmembrane helix</keyword>
<dbReference type="Pfam" id="PF13947">
    <property type="entry name" value="GUB_WAK_bind"/>
    <property type="match status" value="1"/>
</dbReference>
<evidence type="ECO:0000256" key="7">
    <source>
        <dbReference type="ARBA" id="ARBA00022723"/>
    </source>
</evidence>
<sequence>MEKKEHILLRIIISFSFLLKPIASVNDDCLPSSACGPHEPDVRFPFRIVGRQPARCGFPGFDLSCNELNRTIIRLPSSRSYIVNRISYVSQIIYIDPEFCRPNGIINVNVSDTPFNYSILWMKSYTFYNCSLQNSGFMYPGVPFPCLSSGNYSVFAASIDSRSVPSICKVMKTIMVPIRSNSDIREGLELVWFTPSCGSCERKGDVCGWRSDDGHIICVSSSSSSSRGITRIAKYGLFIGIGVPSLICIIGLVCYASFKIQGYNNTHNRSIDFSSITVIPQLASRTGLDRHTIESYPKTVLGESYRLSNDDATCAICLSGYKPKESLRTIPECNHYFHSECIDKWLMLNATCPMCRNTSEGSALVTVRHWIQLGRQHHQG</sequence>
<evidence type="ECO:0000256" key="14">
    <source>
        <dbReference type="ARBA" id="ARBA00024209"/>
    </source>
</evidence>
<dbReference type="PANTHER" id="PTHR46279:SF20">
    <property type="entry name" value="ZINC FINGER, RING_FYVE_PHD-TYPE-RELATED"/>
    <property type="match status" value="1"/>
</dbReference>
<dbReference type="InterPro" id="IPR025287">
    <property type="entry name" value="WAK_GUB"/>
</dbReference>
<feature type="transmembrane region" description="Helical" evidence="16">
    <location>
        <begin position="235"/>
        <end position="258"/>
    </location>
</feature>
<dbReference type="InterPro" id="IPR013083">
    <property type="entry name" value="Znf_RING/FYVE/PHD"/>
</dbReference>
<name>A0A9R1V3E3_LACSA</name>
<keyword evidence="8 17" id="KW-0732">Signal</keyword>
<dbReference type="GO" id="GO:0030247">
    <property type="term" value="F:polysaccharide binding"/>
    <property type="evidence" value="ECO:0007669"/>
    <property type="project" value="InterPro"/>
</dbReference>
<dbReference type="Proteomes" id="UP000235145">
    <property type="component" value="Unassembled WGS sequence"/>
</dbReference>
<gene>
    <name evidence="19" type="ORF">LSAT_V11C600302220</name>
</gene>
<dbReference type="OrthoDB" id="8062037at2759"/>
<protein>
    <recommendedName>
        <fullName evidence="4">RING-type E3 ubiquitin transferase</fullName>
        <ecNumber evidence="4">2.3.2.27</ecNumber>
    </recommendedName>
</protein>
<dbReference type="SUPFAM" id="SSF57850">
    <property type="entry name" value="RING/U-box"/>
    <property type="match status" value="1"/>
</dbReference>
<comment type="pathway">
    <text evidence="3">Protein modification; protein ubiquitination.</text>
</comment>
<organism evidence="19 20">
    <name type="scientific">Lactuca sativa</name>
    <name type="common">Garden lettuce</name>
    <dbReference type="NCBI Taxonomy" id="4236"/>
    <lineage>
        <taxon>Eukaryota</taxon>
        <taxon>Viridiplantae</taxon>
        <taxon>Streptophyta</taxon>
        <taxon>Embryophyta</taxon>
        <taxon>Tracheophyta</taxon>
        <taxon>Spermatophyta</taxon>
        <taxon>Magnoliopsida</taxon>
        <taxon>eudicotyledons</taxon>
        <taxon>Gunneridae</taxon>
        <taxon>Pentapetalae</taxon>
        <taxon>asterids</taxon>
        <taxon>campanulids</taxon>
        <taxon>Asterales</taxon>
        <taxon>Asteraceae</taxon>
        <taxon>Cichorioideae</taxon>
        <taxon>Cichorieae</taxon>
        <taxon>Lactucinae</taxon>
        <taxon>Lactuca</taxon>
    </lineage>
</organism>
<keyword evidence="6 16" id="KW-0812">Transmembrane</keyword>
<comment type="similarity">
    <text evidence="14">Belongs to the RING-type zinc finger family. ATL subfamily.</text>
</comment>
<comment type="subcellular location">
    <subcellularLocation>
        <location evidence="2">Membrane</location>
        <topology evidence="2">Single-pass membrane protein</topology>
    </subcellularLocation>
</comment>
<dbReference type="GO" id="GO:0008270">
    <property type="term" value="F:zinc ion binding"/>
    <property type="evidence" value="ECO:0007669"/>
    <property type="project" value="UniProtKB-KW"/>
</dbReference>
<dbReference type="GO" id="GO:0061630">
    <property type="term" value="F:ubiquitin protein ligase activity"/>
    <property type="evidence" value="ECO:0007669"/>
    <property type="project" value="UniProtKB-EC"/>
</dbReference>
<evidence type="ECO:0000256" key="6">
    <source>
        <dbReference type="ARBA" id="ARBA00022692"/>
    </source>
</evidence>
<dbReference type="InterPro" id="IPR001841">
    <property type="entry name" value="Znf_RING"/>
</dbReference>
<evidence type="ECO:0000256" key="12">
    <source>
        <dbReference type="ARBA" id="ARBA00022989"/>
    </source>
</evidence>
<feature type="signal peptide" evidence="17">
    <location>
        <begin position="1"/>
        <end position="24"/>
    </location>
</feature>
<comment type="catalytic activity">
    <reaction evidence="1">
        <text>S-ubiquitinyl-[E2 ubiquitin-conjugating enzyme]-L-cysteine + [acceptor protein]-L-lysine = [E2 ubiquitin-conjugating enzyme]-L-cysteine + N(6)-ubiquitinyl-[acceptor protein]-L-lysine.</text>
        <dbReference type="EC" id="2.3.2.27"/>
    </reaction>
</comment>
<evidence type="ECO:0000256" key="10">
    <source>
        <dbReference type="ARBA" id="ARBA00022786"/>
    </source>
</evidence>
<evidence type="ECO:0000256" key="8">
    <source>
        <dbReference type="ARBA" id="ARBA00022729"/>
    </source>
</evidence>
<evidence type="ECO:0000256" key="17">
    <source>
        <dbReference type="SAM" id="SignalP"/>
    </source>
</evidence>
<keyword evidence="10" id="KW-0833">Ubl conjugation pathway</keyword>
<evidence type="ECO:0000313" key="20">
    <source>
        <dbReference type="Proteomes" id="UP000235145"/>
    </source>
</evidence>
<dbReference type="PROSITE" id="PS50089">
    <property type="entry name" value="ZF_RING_2"/>
    <property type="match status" value="1"/>
</dbReference>
<keyword evidence="7" id="KW-0479">Metal-binding</keyword>
<keyword evidence="5" id="KW-0808">Transferase</keyword>
<keyword evidence="11" id="KW-0862">Zinc</keyword>
<evidence type="ECO:0000256" key="16">
    <source>
        <dbReference type="SAM" id="Phobius"/>
    </source>
</evidence>
<feature type="domain" description="RING-type" evidence="18">
    <location>
        <begin position="314"/>
        <end position="356"/>
    </location>
</feature>
<dbReference type="EMBL" id="NBSK02000006">
    <property type="protein sequence ID" value="KAJ0198995.1"/>
    <property type="molecule type" value="Genomic_DNA"/>
</dbReference>
<feature type="chain" id="PRO_5040300232" description="RING-type E3 ubiquitin transferase" evidence="17">
    <location>
        <begin position="25"/>
        <end position="380"/>
    </location>
</feature>
<evidence type="ECO:0000256" key="3">
    <source>
        <dbReference type="ARBA" id="ARBA00004906"/>
    </source>
</evidence>
<evidence type="ECO:0000313" key="19">
    <source>
        <dbReference type="EMBL" id="KAJ0198995.1"/>
    </source>
</evidence>
<proteinExistence type="inferred from homology"/>
<keyword evidence="20" id="KW-1185">Reference proteome</keyword>
<keyword evidence="13 16" id="KW-0472">Membrane</keyword>
<dbReference type="Gene3D" id="3.30.40.10">
    <property type="entry name" value="Zinc/RING finger domain, C3HC4 (zinc finger)"/>
    <property type="match status" value="1"/>
</dbReference>
<dbReference type="Pfam" id="PF13639">
    <property type="entry name" value="zf-RING_2"/>
    <property type="match status" value="1"/>
</dbReference>
<accession>A0A9R1V3E3</accession>
<reference evidence="19 20" key="1">
    <citation type="journal article" date="2017" name="Nat. Commun.">
        <title>Genome assembly with in vitro proximity ligation data and whole-genome triplication in lettuce.</title>
        <authorList>
            <person name="Reyes-Chin-Wo S."/>
            <person name="Wang Z."/>
            <person name="Yang X."/>
            <person name="Kozik A."/>
            <person name="Arikit S."/>
            <person name="Song C."/>
            <person name="Xia L."/>
            <person name="Froenicke L."/>
            <person name="Lavelle D.O."/>
            <person name="Truco M.J."/>
            <person name="Xia R."/>
            <person name="Zhu S."/>
            <person name="Xu C."/>
            <person name="Xu H."/>
            <person name="Xu X."/>
            <person name="Cox K."/>
            <person name="Korf I."/>
            <person name="Meyers B.C."/>
            <person name="Michelmore R.W."/>
        </authorList>
    </citation>
    <scope>NUCLEOTIDE SEQUENCE [LARGE SCALE GENOMIC DNA]</scope>
    <source>
        <strain evidence="20">cv. Salinas</strain>
        <tissue evidence="19">Seedlings</tissue>
    </source>
</reference>